<protein>
    <recommendedName>
        <fullName evidence="4">Putative pterin-4-alpha-carbinolamine dehydratase</fullName>
        <shortName evidence="4">PHS</shortName>
        <ecNumber evidence="4">4.2.1.96</ecNumber>
    </recommendedName>
    <alternativeName>
        <fullName evidence="4">4-alpha-hydroxy-tetrahydropterin dehydratase</fullName>
    </alternativeName>
    <alternativeName>
        <fullName evidence="4">Pterin carbinolamine dehydratase</fullName>
        <shortName evidence="4">PCD</shortName>
    </alternativeName>
</protein>
<dbReference type="HAMAP" id="MF_00434">
    <property type="entry name" value="Pterin_4_alpha"/>
    <property type="match status" value="1"/>
</dbReference>
<sequence>MSDRPSRMTDTERDAALGTVSGWAYDAEEKAIRKTFQFADFSEAWGFMNRAALLAEKLDHHPEWFNVYNRVEVKMTTHDADGVTTLDFQMATAMDSFAA</sequence>
<evidence type="ECO:0000256" key="2">
    <source>
        <dbReference type="ARBA" id="ARBA00006472"/>
    </source>
</evidence>
<gene>
    <name evidence="5" type="ORF">SAMN04488071_1273</name>
</gene>
<dbReference type="SUPFAM" id="SSF55248">
    <property type="entry name" value="PCD-like"/>
    <property type="match status" value="1"/>
</dbReference>
<evidence type="ECO:0000313" key="5">
    <source>
        <dbReference type="EMBL" id="SDD78666.1"/>
    </source>
</evidence>
<dbReference type="OrthoDB" id="9794987at2"/>
<dbReference type="GO" id="GO:0008124">
    <property type="term" value="F:4-alpha-hydroxytetrahydrobiopterin dehydratase activity"/>
    <property type="evidence" value="ECO:0007669"/>
    <property type="project" value="UniProtKB-UniRule"/>
</dbReference>
<evidence type="ECO:0000313" key="6">
    <source>
        <dbReference type="Proteomes" id="UP000183685"/>
    </source>
</evidence>
<dbReference type="PANTHER" id="PTHR12599:SF0">
    <property type="entry name" value="PTERIN-4-ALPHA-CARBINOLAMINE DEHYDRATASE"/>
    <property type="match status" value="1"/>
</dbReference>
<dbReference type="Pfam" id="PF01329">
    <property type="entry name" value="Pterin_4a"/>
    <property type="match status" value="1"/>
</dbReference>
<evidence type="ECO:0000256" key="4">
    <source>
        <dbReference type="HAMAP-Rule" id="MF_00434"/>
    </source>
</evidence>
<dbReference type="EMBL" id="FNAK01000003">
    <property type="protein sequence ID" value="SDD78666.1"/>
    <property type="molecule type" value="Genomic_DNA"/>
</dbReference>
<keyword evidence="3 4" id="KW-0456">Lyase</keyword>
<dbReference type="AlphaFoldDB" id="A0A1G6XN21"/>
<proteinExistence type="inferred from homology"/>
<evidence type="ECO:0000256" key="3">
    <source>
        <dbReference type="ARBA" id="ARBA00023239"/>
    </source>
</evidence>
<reference evidence="5 6" key="1">
    <citation type="submission" date="2016-10" db="EMBL/GenBank/DDBJ databases">
        <authorList>
            <person name="de Groot N.N."/>
        </authorList>
    </citation>
    <scope>NUCLEOTIDE SEQUENCE [LARGE SCALE GENOMIC DNA]</scope>
    <source>
        <strain evidence="5 6">CGMCC 1.9109</strain>
    </source>
</reference>
<keyword evidence="6" id="KW-1185">Reference proteome</keyword>
<dbReference type="GO" id="GO:0006729">
    <property type="term" value="P:tetrahydrobiopterin biosynthetic process"/>
    <property type="evidence" value="ECO:0007669"/>
    <property type="project" value="InterPro"/>
</dbReference>
<dbReference type="PANTHER" id="PTHR12599">
    <property type="entry name" value="PTERIN-4-ALPHA-CARBINOLAMINE DEHYDRATASE"/>
    <property type="match status" value="1"/>
</dbReference>
<dbReference type="InterPro" id="IPR036428">
    <property type="entry name" value="PCD_sf"/>
</dbReference>
<comment type="catalytic activity">
    <reaction evidence="1 4">
        <text>(4aS,6R)-4a-hydroxy-L-erythro-5,6,7,8-tetrahydrobiopterin = (6R)-L-erythro-6,7-dihydrobiopterin + H2O</text>
        <dbReference type="Rhea" id="RHEA:11920"/>
        <dbReference type="ChEBI" id="CHEBI:15377"/>
        <dbReference type="ChEBI" id="CHEBI:15642"/>
        <dbReference type="ChEBI" id="CHEBI:43120"/>
        <dbReference type="EC" id="4.2.1.96"/>
    </reaction>
</comment>
<dbReference type="EC" id="4.2.1.96" evidence="4"/>
<comment type="similarity">
    <text evidence="2 4">Belongs to the pterin-4-alpha-carbinolamine dehydratase family.</text>
</comment>
<evidence type="ECO:0000256" key="1">
    <source>
        <dbReference type="ARBA" id="ARBA00001554"/>
    </source>
</evidence>
<organism evidence="5 6">
    <name type="scientific">Kordiimonas lacus</name>
    <dbReference type="NCBI Taxonomy" id="637679"/>
    <lineage>
        <taxon>Bacteria</taxon>
        <taxon>Pseudomonadati</taxon>
        <taxon>Pseudomonadota</taxon>
        <taxon>Alphaproteobacteria</taxon>
        <taxon>Kordiimonadales</taxon>
        <taxon>Kordiimonadaceae</taxon>
        <taxon>Kordiimonas</taxon>
    </lineage>
</organism>
<accession>A0A1G6XN21</accession>
<dbReference type="Proteomes" id="UP000183685">
    <property type="component" value="Unassembled WGS sequence"/>
</dbReference>
<dbReference type="STRING" id="637679.GCA_001550055_00954"/>
<dbReference type="NCBIfam" id="NF002018">
    <property type="entry name" value="PRK00823.1-3"/>
    <property type="match status" value="1"/>
</dbReference>
<dbReference type="InterPro" id="IPR001533">
    <property type="entry name" value="Pterin_deHydtase"/>
</dbReference>
<dbReference type="CDD" id="cd00914">
    <property type="entry name" value="PCD_DCoH_subfamily_b"/>
    <property type="match status" value="1"/>
</dbReference>
<name>A0A1G6XN21_9PROT</name>
<dbReference type="RefSeq" id="WP_082714428.1">
    <property type="nucleotide sequence ID" value="NZ_FNAK01000003.1"/>
</dbReference>
<dbReference type="Gene3D" id="3.30.1360.20">
    <property type="entry name" value="Transcriptional coactivator/pterin dehydratase"/>
    <property type="match status" value="1"/>
</dbReference>